<feature type="compositionally biased region" description="Basic and acidic residues" evidence="4">
    <location>
        <begin position="998"/>
        <end position="1008"/>
    </location>
</feature>
<evidence type="ECO:0000256" key="2">
    <source>
        <dbReference type="ARBA" id="ARBA00023054"/>
    </source>
</evidence>
<feature type="compositionally biased region" description="Polar residues" evidence="4">
    <location>
        <begin position="809"/>
        <end position="822"/>
    </location>
</feature>
<feature type="region of interest" description="Disordered" evidence="4">
    <location>
        <begin position="342"/>
        <end position="447"/>
    </location>
</feature>
<feature type="compositionally biased region" description="Basic and acidic residues" evidence="4">
    <location>
        <begin position="529"/>
        <end position="543"/>
    </location>
</feature>
<dbReference type="PROSITE" id="PS50021">
    <property type="entry name" value="CH"/>
    <property type="match status" value="1"/>
</dbReference>
<dbReference type="RefSeq" id="XP_019627005.1">
    <property type="nucleotide sequence ID" value="XM_019771446.1"/>
</dbReference>
<name>A0A6P4YCW4_BRABE</name>
<feature type="compositionally biased region" description="Basic and acidic residues" evidence="4">
    <location>
        <begin position="599"/>
        <end position="636"/>
    </location>
</feature>
<feature type="region of interest" description="Disordered" evidence="4">
    <location>
        <begin position="1647"/>
        <end position="1682"/>
    </location>
</feature>
<keyword evidence="1" id="KW-0597">Phosphoprotein</keyword>
<evidence type="ECO:0000256" key="3">
    <source>
        <dbReference type="ARBA" id="ARBA00061655"/>
    </source>
</evidence>
<dbReference type="InterPro" id="IPR050540">
    <property type="entry name" value="F-actin_Monoox_Mical"/>
</dbReference>
<feature type="compositionally biased region" description="Basic and acidic residues" evidence="4">
    <location>
        <begin position="366"/>
        <end position="382"/>
    </location>
</feature>
<feature type="compositionally biased region" description="Basic residues" evidence="4">
    <location>
        <begin position="352"/>
        <end position="365"/>
    </location>
</feature>
<gene>
    <name evidence="7" type="primary">LOC109471694</name>
</gene>
<feature type="domain" description="Calponin-homology (CH)" evidence="5">
    <location>
        <begin position="1533"/>
        <end position="1640"/>
    </location>
</feature>
<protein>
    <submittedName>
        <fullName evidence="7">Cytospin-A-like</fullName>
    </submittedName>
</protein>
<evidence type="ECO:0000313" key="7">
    <source>
        <dbReference type="RefSeq" id="XP_019627005.1"/>
    </source>
</evidence>
<reference evidence="7" key="1">
    <citation type="submission" date="2025-08" db="UniProtKB">
        <authorList>
            <consortium name="RefSeq"/>
        </authorList>
    </citation>
    <scope>IDENTIFICATION</scope>
    <source>
        <tissue evidence="7">Gonad</tissue>
    </source>
</reference>
<dbReference type="PANTHER" id="PTHR23167">
    <property type="entry name" value="CALPONIN HOMOLOGY DOMAIN-CONTAINING PROTEIN DDB_G0272472-RELATED"/>
    <property type="match status" value="1"/>
</dbReference>
<keyword evidence="2" id="KW-0175">Coiled coil</keyword>
<dbReference type="PANTHER" id="PTHR23167:SF88">
    <property type="entry name" value="CALPONIN-HOMOLOGY (CH) DOMAIN-CONTAINING PROTEIN"/>
    <property type="match status" value="1"/>
</dbReference>
<feature type="region of interest" description="Disordered" evidence="4">
    <location>
        <begin position="46"/>
        <end position="119"/>
    </location>
</feature>
<feature type="compositionally biased region" description="Polar residues" evidence="4">
    <location>
        <begin position="1410"/>
        <end position="1422"/>
    </location>
</feature>
<evidence type="ECO:0000256" key="4">
    <source>
        <dbReference type="SAM" id="MobiDB-lite"/>
    </source>
</evidence>
<feature type="compositionally biased region" description="Basic and acidic residues" evidence="4">
    <location>
        <begin position="94"/>
        <end position="106"/>
    </location>
</feature>
<keyword evidence="6" id="KW-1185">Reference proteome</keyword>
<feature type="compositionally biased region" description="Basic and acidic residues" evidence="4">
    <location>
        <begin position="342"/>
        <end position="351"/>
    </location>
</feature>
<feature type="compositionally biased region" description="Low complexity" evidence="4">
    <location>
        <begin position="1388"/>
        <end position="1402"/>
    </location>
</feature>
<feature type="compositionally biased region" description="Acidic residues" evidence="4">
    <location>
        <begin position="855"/>
        <end position="871"/>
    </location>
</feature>
<dbReference type="FunFam" id="1.10.418.10:FF:000009">
    <property type="entry name" value="smoothelin isoform X2"/>
    <property type="match status" value="1"/>
</dbReference>
<dbReference type="GeneID" id="109471694"/>
<dbReference type="CDD" id="cd21200">
    <property type="entry name" value="CH_SMTN-like"/>
    <property type="match status" value="1"/>
</dbReference>
<dbReference type="InterPro" id="IPR001715">
    <property type="entry name" value="CH_dom"/>
</dbReference>
<comment type="similarity">
    <text evidence="3">Belongs to the smoothelin family.</text>
</comment>
<feature type="region of interest" description="Disordered" evidence="4">
    <location>
        <begin position="1299"/>
        <end position="1454"/>
    </location>
</feature>
<feature type="compositionally biased region" description="Basic and acidic residues" evidence="4">
    <location>
        <begin position="1440"/>
        <end position="1454"/>
    </location>
</feature>
<accession>A0A6P4YCW4</accession>
<feature type="compositionally biased region" description="Acidic residues" evidence="4">
    <location>
        <begin position="1091"/>
        <end position="1143"/>
    </location>
</feature>
<feature type="compositionally biased region" description="Basic and acidic residues" evidence="4">
    <location>
        <begin position="1312"/>
        <end position="1336"/>
    </location>
</feature>
<feature type="compositionally biased region" description="Basic and acidic residues" evidence="4">
    <location>
        <begin position="1358"/>
        <end position="1377"/>
    </location>
</feature>
<evidence type="ECO:0000256" key="1">
    <source>
        <dbReference type="ARBA" id="ARBA00022553"/>
    </source>
</evidence>
<dbReference type="Pfam" id="PF12510">
    <property type="entry name" value="Smoothelin"/>
    <property type="match status" value="3"/>
</dbReference>
<feature type="compositionally biased region" description="Low complexity" evidence="4">
    <location>
        <begin position="1059"/>
        <end position="1070"/>
    </location>
</feature>
<dbReference type="OrthoDB" id="10058131at2759"/>
<feature type="compositionally biased region" description="Basic and acidic residues" evidence="4">
    <location>
        <begin position="573"/>
        <end position="588"/>
    </location>
</feature>
<dbReference type="InterPro" id="IPR022189">
    <property type="entry name" value="SMTN"/>
</dbReference>
<dbReference type="Pfam" id="PF00307">
    <property type="entry name" value="CH"/>
    <property type="match status" value="1"/>
</dbReference>
<feature type="compositionally biased region" description="Basic and acidic residues" evidence="4">
    <location>
        <begin position="843"/>
        <end position="854"/>
    </location>
</feature>
<dbReference type="KEGG" id="bbel:109471694"/>
<feature type="region of interest" description="Disordered" evidence="4">
    <location>
        <begin position="190"/>
        <end position="327"/>
    </location>
</feature>
<organism evidence="6 7">
    <name type="scientific">Branchiostoma belcheri</name>
    <name type="common">Amphioxus</name>
    <dbReference type="NCBI Taxonomy" id="7741"/>
    <lineage>
        <taxon>Eukaryota</taxon>
        <taxon>Metazoa</taxon>
        <taxon>Chordata</taxon>
        <taxon>Cephalochordata</taxon>
        <taxon>Leptocardii</taxon>
        <taxon>Amphioxiformes</taxon>
        <taxon>Branchiostomatidae</taxon>
        <taxon>Branchiostoma</taxon>
    </lineage>
</organism>
<feature type="compositionally biased region" description="Polar residues" evidence="4">
    <location>
        <begin position="476"/>
        <end position="502"/>
    </location>
</feature>
<proteinExistence type="inferred from homology"/>
<dbReference type="InterPro" id="IPR036872">
    <property type="entry name" value="CH_dom_sf"/>
</dbReference>
<feature type="compositionally biased region" description="Basic and acidic residues" evidence="4">
    <location>
        <begin position="1208"/>
        <end position="1236"/>
    </location>
</feature>
<evidence type="ECO:0000259" key="5">
    <source>
        <dbReference type="PROSITE" id="PS50021"/>
    </source>
</evidence>
<dbReference type="SMART" id="SM00033">
    <property type="entry name" value="CH"/>
    <property type="match status" value="1"/>
</dbReference>
<feature type="compositionally biased region" description="Basic and acidic residues" evidence="4">
    <location>
        <begin position="273"/>
        <end position="291"/>
    </location>
</feature>
<feature type="compositionally biased region" description="Basic and acidic residues" evidence="4">
    <location>
        <begin position="61"/>
        <end position="73"/>
    </location>
</feature>
<dbReference type="Proteomes" id="UP000515135">
    <property type="component" value="Unplaced"/>
</dbReference>
<feature type="compositionally biased region" description="Basic and acidic residues" evidence="4">
    <location>
        <begin position="650"/>
        <end position="662"/>
    </location>
</feature>
<feature type="compositionally biased region" description="Basic and acidic residues" evidence="4">
    <location>
        <begin position="716"/>
        <end position="744"/>
    </location>
</feature>
<feature type="compositionally biased region" description="Polar residues" evidence="4">
    <location>
        <begin position="417"/>
        <end position="428"/>
    </location>
</feature>
<feature type="compositionally biased region" description="Basic and acidic residues" evidence="4">
    <location>
        <begin position="677"/>
        <end position="694"/>
    </location>
</feature>
<feature type="compositionally biased region" description="Low complexity" evidence="4">
    <location>
        <begin position="1192"/>
        <end position="1203"/>
    </location>
</feature>
<feature type="compositionally biased region" description="Basic and acidic residues" evidence="4">
    <location>
        <begin position="253"/>
        <end position="263"/>
    </location>
</feature>
<feature type="region of interest" description="Disordered" evidence="4">
    <location>
        <begin position="470"/>
        <end position="906"/>
    </location>
</feature>
<dbReference type="SUPFAM" id="SSF47576">
    <property type="entry name" value="Calponin-homology domain, CH-domain"/>
    <property type="match status" value="1"/>
</dbReference>
<feature type="region of interest" description="Disordered" evidence="4">
    <location>
        <begin position="920"/>
        <end position="1242"/>
    </location>
</feature>
<feature type="compositionally biased region" description="Acidic residues" evidence="4">
    <location>
        <begin position="1009"/>
        <end position="1026"/>
    </location>
</feature>
<feature type="compositionally biased region" description="Basic residues" evidence="4">
    <location>
        <begin position="745"/>
        <end position="755"/>
    </location>
</feature>
<feature type="compositionally biased region" description="Acidic residues" evidence="4">
    <location>
        <begin position="953"/>
        <end position="972"/>
    </location>
</feature>
<feature type="compositionally biased region" description="Polar residues" evidence="4">
    <location>
        <begin position="1299"/>
        <end position="1311"/>
    </location>
</feature>
<dbReference type="Gene3D" id="1.10.418.10">
    <property type="entry name" value="Calponin-like domain"/>
    <property type="match status" value="1"/>
</dbReference>
<feature type="compositionally biased region" description="Acidic residues" evidence="4">
    <location>
        <begin position="1659"/>
        <end position="1669"/>
    </location>
</feature>
<sequence>MATEHGDQLVLTGKDEATLREMLESCTDLSERKKIRAAIREVICREDVSTARPASKRHEKSKWPSDKEAKENRAPVISRTSRPIHNVGRSGGRAKMDTREKQEAGTETHVNGDGAGHSTKALEDIDNEEELLQMDVTPSCSGLIEIRPHTSLSHFLKISVFFTPLSCQLRDTTDYRQRKEIRLAIRALKRQSEGETEEVEKSRARRPSGGRRTSTDRSHPSGTVTGLAARKGSTSGSRQQGRRNSGHLVACRSGDRGEAEGRRTPGTNNSSHKVLERKKSQEKPSSRKNSEDGGESSRLPASPTQRSRRKSSSSSETSRLGRHPSIEIEDIQDEAVLLKMVKETGDVEEKRRLRARIRAVRRLSRDRKDLVAAEAQGEKSTAEGEGDLPQAKEEPENPVATETMECAQEVPDVHPNGLTNGDSDTSSAKVEEVQDSGEDDLSSKTEEDLQYMLLVCTDYDERKKIRQALRAAKKNGQPTGSAAKQATAAGSVQDSHKPSTSLGRAKTSERIGKLTEAAAGKMENGTTAKKSESYRRDMKKISEGKVASLGNKWEAFVDKSNPFGRRNSNSIETDDKGKGTVPSAKERGASASKTVQNGKSERSEKPAEKGNDEKLTKLSAEKEKSNDEKVSVEEKKKAVKKNAGNVTPVKESKFSFKLKSEKEPEEEENSQELQKSNVEKEKPQDDQTSLEKKKQGVKKNAGNVTPVKESTFSIKLKTEKSAEDEGSQKSNAEKEKPQDDQVSHEKKKQGVKKNVSKVTPVKESTLSVKLKSAGKTEEKKTSQQPEKDKSEDDNTSAKEKKQPVKANAASLTTKESNLSVSLSKKGKSWEGLLKDKPKRHRVFRLDGQEDKDSVQEEEDTEAPSISEEETAPVEPPVSTRYSAKKNVDDEKSDEEEKPASSGNKWDKMFFGKSKVRKIKINEDTLNGLPRARVKSEDSEADKDDLMATADQEASGDTEEEKDVRDDAEEDGEVIANGEPLTGAGLLADTESAGDDADSEKNFDTKEYTEELSDTEADLDLLVETDTESGSAAEDNISSMTADAVSEVQEDNKSPPCVNTTPSHTSETGTTISGVNRDKKTNQAGDRIIQDAEVEEESSEQDMESVMILDDEELADIEEEVGEDQTTESESKEDDEAVEEGDQQEDLKDEVTPQETPEESQDGPVSSSAAEAEEDRSEETTCGEDSKAEVSPEEANSTSEATAEVDSSSTKEEVKDPDPKSQDRSCLKKRMADEGQEVKVTSANLDNLDSIEDEEQLEKLLDQTTEYDDRKRIRAALRVLRKKKREGLLNHTVSKVLSNLQDNQSKVNNNHITKGDKERKGLKTEALTKRFSEKPSERLSSARQADRKKEQDQLNSRLKAREDKKEEKPQKKEEKDKMATTSVKKTVERSSGGTTTRTTTETVSDGGGSVRSKTVVTSQTKSWGGSGGAAAPGGSKIGSVFDREEAPRPRKAAHQIDRQLAEKKKEMDRLKAAGRSHSMKAAKSAFIQKLEGDAPKTGGKPGRRLLIDVLSGTNLKRSFSTPARPGASRVPNASAVKDMLLRWCRSKTSGYDHVEISNFSTSWNDGMAFCALIHHFFPDAFDYESLDPKNKAHNFKLAFDTAESEADIMPLLEVQDMIDMGEKPDWRCVFTYVQSLFNNLRRLEAKGLVPRGGQRHQPVDNDDSDDEDDPPMFAASSVKVKTF</sequence>
<evidence type="ECO:0000313" key="6">
    <source>
        <dbReference type="Proteomes" id="UP000515135"/>
    </source>
</evidence>
<feature type="compositionally biased region" description="Basic and acidic residues" evidence="4">
    <location>
        <begin position="774"/>
        <end position="802"/>
    </location>
</feature>